<dbReference type="GO" id="GO:0045669">
    <property type="term" value="P:positive regulation of osteoblast differentiation"/>
    <property type="evidence" value="ECO:0007669"/>
    <property type="project" value="TreeGrafter"/>
</dbReference>
<organism evidence="4 5">
    <name type="scientific">Denticeps clupeoides</name>
    <name type="common">denticle herring</name>
    <dbReference type="NCBI Taxonomy" id="299321"/>
    <lineage>
        <taxon>Eukaryota</taxon>
        <taxon>Metazoa</taxon>
        <taxon>Chordata</taxon>
        <taxon>Craniata</taxon>
        <taxon>Vertebrata</taxon>
        <taxon>Euteleostomi</taxon>
        <taxon>Actinopterygii</taxon>
        <taxon>Neopterygii</taxon>
        <taxon>Teleostei</taxon>
        <taxon>Clupei</taxon>
        <taxon>Clupeiformes</taxon>
        <taxon>Denticipitoidei</taxon>
        <taxon>Denticipitidae</taxon>
        <taxon>Denticeps</taxon>
    </lineage>
</organism>
<name>A0AAY4BCU7_9TELE</name>
<reference evidence="4" key="3">
    <citation type="submission" date="2025-09" db="UniProtKB">
        <authorList>
            <consortium name="Ensembl"/>
        </authorList>
    </citation>
    <scope>IDENTIFICATION</scope>
</reference>
<dbReference type="GO" id="GO:0030501">
    <property type="term" value="P:positive regulation of bone mineralization"/>
    <property type="evidence" value="ECO:0007669"/>
    <property type="project" value="TreeGrafter"/>
</dbReference>
<dbReference type="Pfam" id="PF15724">
    <property type="entry name" value="TMEM119"/>
    <property type="match status" value="1"/>
</dbReference>
<dbReference type="InterPro" id="IPR031453">
    <property type="entry name" value="TMEM119"/>
</dbReference>
<keyword evidence="2" id="KW-0812">Transmembrane</keyword>
<dbReference type="Ensembl" id="ENSDCDT00010019654.1">
    <property type="protein sequence ID" value="ENSDCDP00010018572.1"/>
    <property type="gene ID" value="ENSDCDG00010008415.1"/>
</dbReference>
<reference evidence="4" key="2">
    <citation type="submission" date="2025-08" db="UniProtKB">
        <authorList>
            <consortium name="Ensembl"/>
        </authorList>
    </citation>
    <scope>IDENTIFICATION</scope>
</reference>
<feature type="compositionally biased region" description="Basic and acidic residues" evidence="1">
    <location>
        <begin position="216"/>
        <end position="225"/>
    </location>
</feature>
<dbReference type="GeneTree" id="ENSGT00390000017134"/>
<dbReference type="GO" id="GO:0005886">
    <property type="term" value="C:plasma membrane"/>
    <property type="evidence" value="ECO:0007669"/>
    <property type="project" value="TreeGrafter"/>
</dbReference>
<proteinExistence type="predicted"/>
<dbReference type="PANTHER" id="PTHR28645">
    <property type="entry name" value="TRANSMEMBRANE PROTEIN 119"/>
    <property type="match status" value="1"/>
</dbReference>
<sequence length="271" mass="29168">MGFPTVLCLGGLAIALQCSSSCHATPLTFNLSTESSGDGEELDFLIPTSGSTNNTAFPPSTADTSGKTHTRPFHVGQIVNFFRENLFPILVISSLLILIILIFSSAYVLSRKRKISAYYPSSFPAKMYVDERDKSGGLKVFNEVPEKPPGSSDGELVDSAKRLQADILMIAKNLRTPGKGVREEPEPNDVQKSGLHQEPDASNQPEEQDSSQVPSIKEDTCRDQPLDPVSGKAEAQEENALPSGPVPQETAETQEAAGPTVQFISGEKTAF</sequence>
<dbReference type="Proteomes" id="UP000694580">
    <property type="component" value="Chromosome 3"/>
</dbReference>
<evidence type="ECO:0000256" key="2">
    <source>
        <dbReference type="SAM" id="Phobius"/>
    </source>
</evidence>
<protein>
    <recommendedName>
        <fullName evidence="6">Transmembrane protein 119</fullName>
    </recommendedName>
</protein>
<keyword evidence="2" id="KW-0472">Membrane</keyword>
<dbReference type="RefSeq" id="XP_028828843.1">
    <property type="nucleotide sequence ID" value="XM_028973010.1"/>
</dbReference>
<keyword evidence="2" id="KW-1133">Transmembrane helix</keyword>
<keyword evidence="5" id="KW-1185">Reference proteome</keyword>
<feature type="chain" id="PRO_5044214320" description="Transmembrane protein 119" evidence="3">
    <location>
        <begin position="25"/>
        <end position="271"/>
    </location>
</feature>
<evidence type="ECO:0000313" key="5">
    <source>
        <dbReference type="Proteomes" id="UP000694580"/>
    </source>
</evidence>
<evidence type="ECO:0008006" key="6">
    <source>
        <dbReference type="Google" id="ProtNLM"/>
    </source>
</evidence>
<keyword evidence="3" id="KW-0732">Signal</keyword>
<feature type="transmembrane region" description="Helical" evidence="2">
    <location>
        <begin position="86"/>
        <end position="109"/>
    </location>
</feature>
<feature type="signal peptide" evidence="3">
    <location>
        <begin position="1"/>
        <end position="24"/>
    </location>
</feature>
<evidence type="ECO:0000256" key="3">
    <source>
        <dbReference type="SAM" id="SignalP"/>
    </source>
</evidence>
<feature type="compositionally biased region" description="Polar residues" evidence="1">
    <location>
        <begin position="200"/>
        <end position="214"/>
    </location>
</feature>
<gene>
    <name evidence="4" type="primary">tmem119b</name>
</gene>
<evidence type="ECO:0000256" key="1">
    <source>
        <dbReference type="SAM" id="MobiDB-lite"/>
    </source>
</evidence>
<dbReference type="GeneID" id="114786149"/>
<accession>A0AAY4BCU7</accession>
<feature type="region of interest" description="Disordered" evidence="1">
    <location>
        <begin position="174"/>
        <end position="271"/>
    </location>
</feature>
<dbReference type="GO" id="GO:0033690">
    <property type="term" value="P:positive regulation of osteoblast proliferation"/>
    <property type="evidence" value="ECO:0007669"/>
    <property type="project" value="TreeGrafter"/>
</dbReference>
<dbReference type="AlphaFoldDB" id="A0AAY4BCU7"/>
<dbReference type="PANTHER" id="PTHR28645:SF1">
    <property type="entry name" value="TRANSMEMBRANE PROTEIN 119"/>
    <property type="match status" value="1"/>
</dbReference>
<dbReference type="GO" id="GO:0001503">
    <property type="term" value="P:ossification"/>
    <property type="evidence" value="ECO:0007669"/>
    <property type="project" value="InterPro"/>
</dbReference>
<reference evidence="4 5" key="1">
    <citation type="submission" date="2020-06" db="EMBL/GenBank/DDBJ databases">
        <authorList>
            <consortium name="Wellcome Sanger Institute Data Sharing"/>
        </authorList>
    </citation>
    <scope>NUCLEOTIDE SEQUENCE [LARGE SCALE GENOMIC DNA]</scope>
</reference>
<evidence type="ECO:0000313" key="4">
    <source>
        <dbReference type="Ensembl" id="ENSDCDP00010018572.1"/>
    </source>
</evidence>